<feature type="coiled-coil region" evidence="4">
    <location>
        <begin position="45"/>
        <end position="101"/>
    </location>
</feature>
<dbReference type="Pfam" id="PF01991">
    <property type="entry name" value="vATP-synt_E"/>
    <property type="match status" value="1"/>
</dbReference>
<evidence type="ECO:0000256" key="4">
    <source>
        <dbReference type="SAM" id="Coils"/>
    </source>
</evidence>
<keyword evidence="3" id="KW-0406">Ion transport</keyword>
<reference evidence="5 6" key="1">
    <citation type="journal article" date="2013" name="PLoS ONE">
        <title>Predicting the Proteins of Angomonas deanei, Strigomonas culicis and Their Respective Endosymbionts Reveals New Aspects of the Trypanosomatidae Family.</title>
        <authorList>
            <person name="Motta M.C."/>
            <person name="Martins A.C."/>
            <person name="de Souza S.S."/>
            <person name="Catta-Preta C.M."/>
            <person name="Silva R."/>
            <person name="Klein C.C."/>
            <person name="de Almeida L.G."/>
            <person name="de Lima Cunha O."/>
            <person name="Ciapina L.P."/>
            <person name="Brocchi M."/>
            <person name="Colabardini A.C."/>
            <person name="de Araujo Lima B."/>
            <person name="Machado C.R."/>
            <person name="de Almeida Soares C.M."/>
            <person name="Probst C.M."/>
            <person name="de Menezes C.B."/>
            <person name="Thompson C.E."/>
            <person name="Bartholomeu D.C."/>
            <person name="Gradia D.F."/>
            <person name="Pavoni D.P."/>
            <person name="Grisard E.C."/>
            <person name="Fantinatti-Garboggini F."/>
            <person name="Marchini F.K."/>
            <person name="Rodrigues-Luiz G.F."/>
            <person name="Wagner G."/>
            <person name="Goldman G.H."/>
            <person name="Fietto J.L."/>
            <person name="Elias M.C."/>
            <person name="Goldman M.H."/>
            <person name="Sagot M.F."/>
            <person name="Pereira M."/>
            <person name="Stoco P.H."/>
            <person name="de Mendonca-Neto R.P."/>
            <person name="Teixeira S.M."/>
            <person name="Maciel T.E."/>
            <person name="de Oliveira Mendes T.A."/>
            <person name="Urmenyi T.P."/>
            <person name="de Souza W."/>
            <person name="Schenkman S."/>
            <person name="de Vasconcelos A.T."/>
        </authorList>
    </citation>
    <scope>NUCLEOTIDE SEQUENCE [LARGE SCALE GENOMIC DNA]</scope>
</reference>
<keyword evidence="4" id="KW-0175">Coiled coil</keyword>
<keyword evidence="6" id="KW-1185">Reference proteome</keyword>
<comment type="similarity">
    <text evidence="1">Belongs to the V-ATPase E subunit family.</text>
</comment>
<dbReference type="Gene3D" id="3.30.2320.30">
    <property type="entry name" value="ATP synthase, E subunit, C-terminal"/>
    <property type="match status" value="1"/>
</dbReference>
<dbReference type="OrthoDB" id="10263003at2759"/>
<gene>
    <name evidence="5" type="ORF">STCU_06010</name>
</gene>
<accession>S9UDU9</accession>
<evidence type="ECO:0000313" key="6">
    <source>
        <dbReference type="Proteomes" id="UP000015354"/>
    </source>
</evidence>
<organism evidence="5 6">
    <name type="scientific">Strigomonas culicis</name>
    <dbReference type="NCBI Taxonomy" id="28005"/>
    <lineage>
        <taxon>Eukaryota</taxon>
        <taxon>Discoba</taxon>
        <taxon>Euglenozoa</taxon>
        <taxon>Kinetoplastea</taxon>
        <taxon>Metakinetoplastina</taxon>
        <taxon>Trypanosomatida</taxon>
        <taxon>Trypanosomatidae</taxon>
        <taxon>Strigomonadinae</taxon>
        <taxon>Strigomonas</taxon>
    </lineage>
</organism>
<evidence type="ECO:0000256" key="3">
    <source>
        <dbReference type="ARBA" id="ARBA00023065"/>
    </source>
</evidence>
<dbReference type="InterPro" id="IPR038495">
    <property type="entry name" value="ATPase_E_C"/>
</dbReference>
<dbReference type="SUPFAM" id="SSF160527">
    <property type="entry name" value="V-type ATPase subunit E-like"/>
    <property type="match status" value="1"/>
</dbReference>
<dbReference type="AlphaFoldDB" id="S9UDU9"/>
<keyword evidence="2" id="KW-0813">Transport</keyword>
<name>S9UDU9_9TRYP</name>
<evidence type="ECO:0000313" key="5">
    <source>
        <dbReference type="EMBL" id="EPY26924.1"/>
    </source>
</evidence>
<comment type="caution">
    <text evidence="5">The sequence shown here is derived from an EMBL/GenBank/DDBJ whole genome shotgun (WGS) entry which is preliminary data.</text>
</comment>
<dbReference type="Gene3D" id="6.10.250.1620">
    <property type="match status" value="1"/>
</dbReference>
<proteinExistence type="inferred from homology"/>
<dbReference type="EMBL" id="ATMH01006010">
    <property type="protein sequence ID" value="EPY26924.1"/>
    <property type="molecule type" value="Genomic_DNA"/>
</dbReference>
<dbReference type="Proteomes" id="UP000015354">
    <property type="component" value="Unassembled WGS sequence"/>
</dbReference>
<evidence type="ECO:0000256" key="1">
    <source>
        <dbReference type="ARBA" id="ARBA00005901"/>
    </source>
</evidence>
<evidence type="ECO:0000256" key="2">
    <source>
        <dbReference type="ARBA" id="ARBA00022448"/>
    </source>
</evidence>
<dbReference type="InterPro" id="IPR002842">
    <property type="entry name" value="ATPase_V1_Esu"/>
</dbReference>
<protein>
    <submittedName>
        <fullName evidence="5">V-type H+-transporting ATPase subunit E</fullName>
    </submittedName>
</protein>
<dbReference type="GO" id="GO:0033178">
    <property type="term" value="C:proton-transporting two-sector ATPase complex, catalytic domain"/>
    <property type="evidence" value="ECO:0007669"/>
    <property type="project" value="InterPro"/>
</dbReference>
<dbReference type="GO" id="GO:0046961">
    <property type="term" value="F:proton-transporting ATPase activity, rotational mechanism"/>
    <property type="evidence" value="ECO:0007669"/>
    <property type="project" value="InterPro"/>
</dbReference>
<sequence>MCHSIARNSLLPLSVLVCTSSFYLHHLQFFLVSVPFPILPTMSEARQIQSMIDFIEREAQEKAEELDAAAQEEYDVERMRLVEAEKDKIRANAEKKKTQADVDRRVARANYSKSQRMRVMEERARIMERLQEEAHKKVALLVSNPSSYKKLLIGLIHQSLLAIRGDAVVNCRQEDVKEVSGMLQELQAWYKQKNGTPITIQVGKDHLNSDEKWGGVVVVSTDGRIVCDNTLSYRTKNCFEEQLPTVRYHLFNPESSA</sequence>
<dbReference type="PANTHER" id="PTHR45715">
    <property type="entry name" value="ATPASE H+-TRANSPORTING V1 SUBUNIT E1A-RELATED"/>
    <property type="match status" value="1"/>
</dbReference>